<sequence length="159" mass="18515">MYSVYYALAESIISYGLSSYGCTFQSYLDQINAIQKRLIKLLVDNKTKRNCRPDYDKLYGTCKILPVQEKVKLFILLEEYNSSEFKTPISHCISTRKVVNKKLYVPKICNYYGSRTRKYLVPKILNDLPDDVRNNTFTKPVFKKKVIVSLLDSFVAKKN</sequence>
<gene>
    <name evidence="1" type="ORF">JYU34_001379</name>
</gene>
<accession>A0ABQ7R3W3</accession>
<evidence type="ECO:0000313" key="1">
    <source>
        <dbReference type="EMBL" id="KAG7311954.1"/>
    </source>
</evidence>
<evidence type="ECO:0000313" key="2">
    <source>
        <dbReference type="Proteomes" id="UP000823941"/>
    </source>
</evidence>
<protein>
    <submittedName>
        <fullName evidence="1">Uncharacterized protein</fullName>
    </submittedName>
</protein>
<keyword evidence="2" id="KW-1185">Reference proteome</keyword>
<organism evidence="1 2">
    <name type="scientific">Plutella xylostella</name>
    <name type="common">Diamondback moth</name>
    <name type="synonym">Plutella maculipennis</name>
    <dbReference type="NCBI Taxonomy" id="51655"/>
    <lineage>
        <taxon>Eukaryota</taxon>
        <taxon>Metazoa</taxon>
        <taxon>Ecdysozoa</taxon>
        <taxon>Arthropoda</taxon>
        <taxon>Hexapoda</taxon>
        <taxon>Insecta</taxon>
        <taxon>Pterygota</taxon>
        <taxon>Neoptera</taxon>
        <taxon>Endopterygota</taxon>
        <taxon>Lepidoptera</taxon>
        <taxon>Glossata</taxon>
        <taxon>Ditrysia</taxon>
        <taxon>Yponomeutoidea</taxon>
        <taxon>Plutellidae</taxon>
        <taxon>Plutella</taxon>
    </lineage>
</organism>
<comment type="caution">
    <text evidence="1">The sequence shown here is derived from an EMBL/GenBank/DDBJ whole genome shotgun (WGS) entry which is preliminary data.</text>
</comment>
<dbReference type="Proteomes" id="UP000823941">
    <property type="component" value="Chromosome 3"/>
</dbReference>
<reference evidence="1 2" key="1">
    <citation type="submission" date="2021-06" db="EMBL/GenBank/DDBJ databases">
        <title>A haploid diamondback moth (Plutella xylostella L.) genome assembly resolves 31 chromosomes and identifies a diamide resistance mutation.</title>
        <authorList>
            <person name="Ward C.M."/>
            <person name="Perry K.D."/>
            <person name="Baker G."/>
            <person name="Powis K."/>
            <person name="Heckel D.G."/>
            <person name="Baxter S.W."/>
        </authorList>
    </citation>
    <scope>NUCLEOTIDE SEQUENCE [LARGE SCALE GENOMIC DNA]</scope>
    <source>
        <strain evidence="1 2">LV</strain>
        <tissue evidence="1">Single pupa</tissue>
    </source>
</reference>
<name>A0ABQ7R3W3_PLUXY</name>
<proteinExistence type="predicted"/>
<dbReference type="EMBL" id="JAHIBW010000003">
    <property type="protein sequence ID" value="KAG7311954.1"/>
    <property type="molecule type" value="Genomic_DNA"/>
</dbReference>